<dbReference type="EMBL" id="CP022423">
    <property type="protein sequence ID" value="ASM77440.1"/>
    <property type="molecule type" value="Genomic_DNA"/>
</dbReference>
<dbReference type="Proteomes" id="UP000199729">
    <property type="component" value="Chromosome"/>
</dbReference>
<dbReference type="OrthoDB" id="5571427at2"/>
<accession>A0A221KF36</accession>
<dbReference type="RefSeq" id="WP_089416543.1">
    <property type="nucleotide sequence ID" value="NZ_CP022423.1"/>
</dbReference>
<keyword evidence="2" id="KW-1185">Reference proteome</keyword>
<evidence type="ECO:0000313" key="2">
    <source>
        <dbReference type="Proteomes" id="UP000199729"/>
    </source>
</evidence>
<dbReference type="AlphaFoldDB" id="A0A221KF36"/>
<name>A0A221KF36_VITFI</name>
<sequence length="87" mass="10129">MAVELPESWVIAEMITHDYIWRGAGLTCDEAREALLQAWHQHRRSMLAQLPQLEASLPEAAQMPQHFKIRYFAYERGAGYRDTTRLV</sequence>
<reference evidence="1 2" key="1">
    <citation type="submission" date="2017-07" db="EMBL/GenBank/DDBJ databases">
        <title>Complete Genome Sequence of the cosmetic ferment Vitreoscilla filiformis (ATCC15551).</title>
        <authorList>
            <person name="Contreras S."/>
            <person name="Sagory-Zalkind P."/>
            <person name="Blanquart H."/>
            <person name="Iltis A."/>
            <person name="Morand S.C."/>
        </authorList>
    </citation>
    <scope>NUCLEOTIDE SEQUENCE [LARGE SCALE GENOMIC DNA]</scope>
    <source>
        <strain evidence="1 2">ATCC 15551</strain>
    </source>
</reference>
<proteinExistence type="predicted"/>
<gene>
    <name evidence="1" type="ORF">VITFI_CDS1662</name>
</gene>
<evidence type="ECO:0000313" key="1">
    <source>
        <dbReference type="EMBL" id="ASM77440.1"/>
    </source>
</evidence>
<dbReference type="KEGG" id="vff:VITFI_CDS1662"/>
<organism evidence="1 2">
    <name type="scientific">Vitreoscilla filiformis</name>
    <dbReference type="NCBI Taxonomy" id="63"/>
    <lineage>
        <taxon>Bacteria</taxon>
        <taxon>Pseudomonadati</taxon>
        <taxon>Pseudomonadota</taxon>
        <taxon>Betaproteobacteria</taxon>
        <taxon>Neisseriales</taxon>
        <taxon>Neisseriaceae</taxon>
        <taxon>Vitreoscilla</taxon>
    </lineage>
</organism>
<protein>
    <submittedName>
        <fullName evidence="1">Uncharacterized protein</fullName>
    </submittedName>
</protein>